<reference evidence="2 3" key="1">
    <citation type="journal article" date="2019" name="Commun. Biol.">
        <title>The bagworm genome reveals a unique fibroin gene that provides high tensile strength.</title>
        <authorList>
            <person name="Kono N."/>
            <person name="Nakamura H."/>
            <person name="Ohtoshi R."/>
            <person name="Tomita M."/>
            <person name="Numata K."/>
            <person name="Arakawa K."/>
        </authorList>
    </citation>
    <scope>NUCLEOTIDE SEQUENCE [LARGE SCALE GENOMIC DNA]</scope>
</reference>
<accession>A0A4C1SAR0</accession>
<protein>
    <submittedName>
        <fullName evidence="2">Uncharacterized protein</fullName>
    </submittedName>
</protein>
<organism evidence="2 3">
    <name type="scientific">Eumeta variegata</name>
    <name type="common">Bagworm moth</name>
    <name type="synonym">Eumeta japonica</name>
    <dbReference type="NCBI Taxonomy" id="151549"/>
    <lineage>
        <taxon>Eukaryota</taxon>
        <taxon>Metazoa</taxon>
        <taxon>Ecdysozoa</taxon>
        <taxon>Arthropoda</taxon>
        <taxon>Hexapoda</taxon>
        <taxon>Insecta</taxon>
        <taxon>Pterygota</taxon>
        <taxon>Neoptera</taxon>
        <taxon>Endopterygota</taxon>
        <taxon>Lepidoptera</taxon>
        <taxon>Glossata</taxon>
        <taxon>Ditrysia</taxon>
        <taxon>Tineoidea</taxon>
        <taxon>Psychidae</taxon>
        <taxon>Oiketicinae</taxon>
        <taxon>Eumeta</taxon>
    </lineage>
</organism>
<sequence>MTAEARAPAALMDGAPPSRISVRYRRHFTHSTKSAASLSAIPLPIHGAGRVRVCRRPAPNFAAGRLCPAAGVSKRRNNGAECRPRPPSFNLTSAV</sequence>
<dbReference type="Proteomes" id="UP000299102">
    <property type="component" value="Unassembled WGS sequence"/>
</dbReference>
<evidence type="ECO:0000313" key="2">
    <source>
        <dbReference type="EMBL" id="GBO98297.1"/>
    </source>
</evidence>
<proteinExistence type="predicted"/>
<gene>
    <name evidence="2" type="ORF">EVAR_72673_1</name>
</gene>
<dbReference type="EMBL" id="BGZK01006361">
    <property type="protein sequence ID" value="GBO98297.1"/>
    <property type="molecule type" value="Genomic_DNA"/>
</dbReference>
<comment type="caution">
    <text evidence="2">The sequence shown here is derived from an EMBL/GenBank/DDBJ whole genome shotgun (WGS) entry which is preliminary data.</text>
</comment>
<name>A0A4C1SAR0_EUMVA</name>
<dbReference type="AlphaFoldDB" id="A0A4C1SAR0"/>
<evidence type="ECO:0000256" key="1">
    <source>
        <dbReference type="SAM" id="MobiDB-lite"/>
    </source>
</evidence>
<evidence type="ECO:0000313" key="3">
    <source>
        <dbReference type="Proteomes" id="UP000299102"/>
    </source>
</evidence>
<feature type="region of interest" description="Disordered" evidence="1">
    <location>
        <begin position="73"/>
        <end position="95"/>
    </location>
</feature>
<keyword evidence="3" id="KW-1185">Reference proteome</keyword>